<gene>
    <name evidence="8" type="ORF">COCSUDRAFT_46791</name>
</gene>
<dbReference type="KEGG" id="csl:COCSUDRAFT_46791"/>
<dbReference type="InterPro" id="IPR050310">
    <property type="entry name" value="VPS10-sortilin"/>
</dbReference>
<accession>I0Z176</accession>
<proteinExistence type="predicted"/>
<evidence type="ECO:0000256" key="1">
    <source>
        <dbReference type="ARBA" id="ARBA00004370"/>
    </source>
</evidence>
<evidence type="ECO:0000313" key="8">
    <source>
        <dbReference type="EMBL" id="EIE24395.1"/>
    </source>
</evidence>
<dbReference type="GO" id="GO:0016787">
    <property type="term" value="F:hydrolase activity"/>
    <property type="evidence" value="ECO:0007669"/>
    <property type="project" value="UniProtKB-KW"/>
</dbReference>
<dbReference type="OrthoDB" id="443634at2759"/>
<dbReference type="Gene3D" id="2.130.10.10">
    <property type="entry name" value="YVTN repeat-like/Quinoprotein amine dehydrogenase"/>
    <property type="match status" value="1"/>
</dbReference>
<evidence type="ECO:0000256" key="2">
    <source>
        <dbReference type="ARBA" id="ARBA00022737"/>
    </source>
</evidence>
<evidence type="ECO:0000256" key="3">
    <source>
        <dbReference type="ARBA" id="ARBA00023136"/>
    </source>
</evidence>
<keyword evidence="5" id="KW-1133">Transmembrane helix</keyword>
<dbReference type="GeneID" id="17042395"/>
<keyword evidence="5" id="KW-0812">Transmembrane</keyword>
<name>I0Z176_COCSC</name>
<dbReference type="Pfam" id="PF15902">
    <property type="entry name" value="Sortilin-Vps10"/>
    <property type="match status" value="1"/>
</dbReference>
<comment type="subcellular location">
    <subcellularLocation>
        <location evidence="1">Membrane</location>
    </subcellularLocation>
</comment>
<evidence type="ECO:0000256" key="5">
    <source>
        <dbReference type="SAM" id="Phobius"/>
    </source>
</evidence>
<dbReference type="Gene3D" id="3.30.60.270">
    <property type="match status" value="1"/>
</dbReference>
<dbReference type="InterPro" id="IPR015943">
    <property type="entry name" value="WD40/YVTN_repeat-like_dom_sf"/>
</dbReference>
<reference evidence="8 9" key="1">
    <citation type="journal article" date="2012" name="Genome Biol.">
        <title>The genome of the polar eukaryotic microalga coccomyxa subellipsoidea reveals traits of cold adaptation.</title>
        <authorList>
            <person name="Blanc G."/>
            <person name="Agarkova I."/>
            <person name="Grimwood J."/>
            <person name="Kuo A."/>
            <person name="Brueggeman A."/>
            <person name="Dunigan D."/>
            <person name="Gurnon J."/>
            <person name="Ladunga I."/>
            <person name="Lindquist E."/>
            <person name="Lucas S."/>
            <person name="Pangilinan J."/>
            <person name="Proschold T."/>
            <person name="Salamov A."/>
            <person name="Schmutz J."/>
            <person name="Weeks D."/>
            <person name="Yamada T."/>
            <person name="Claverie J.M."/>
            <person name="Grigoriev I."/>
            <person name="Van Etten J."/>
            <person name="Lomsadze A."/>
            <person name="Borodovsky M."/>
        </authorList>
    </citation>
    <scope>NUCLEOTIDE SEQUENCE [LARGE SCALE GENOMIC DNA]</scope>
    <source>
        <strain evidence="8 9">C-169</strain>
    </source>
</reference>
<keyword evidence="4" id="KW-0325">Glycoprotein</keyword>
<dbReference type="Gene3D" id="2.10.70.80">
    <property type="match status" value="1"/>
</dbReference>
<dbReference type="GO" id="GO:0006892">
    <property type="term" value="P:post-Golgi vesicle-mediated transport"/>
    <property type="evidence" value="ECO:0007669"/>
    <property type="project" value="TreeGrafter"/>
</dbReference>
<keyword evidence="6" id="KW-0732">Signal</keyword>
<dbReference type="Proteomes" id="UP000007264">
    <property type="component" value="Unassembled WGS sequence"/>
</dbReference>
<dbReference type="SUPFAM" id="SSF110296">
    <property type="entry name" value="Oligoxyloglucan reducing end-specific cellobiohydrolase"/>
    <property type="match status" value="1"/>
</dbReference>
<comment type="caution">
    <text evidence="8">The sequence shown here is derived from an EMBL/GenBank/DDBJ whole genome shotgun (WGS) entry which is preliminary data.</text>
</comment>
<evidence type="ECO:0000259" key="7">
    <source>
        <dbReference type="SMART" id="SM00602"/>
    </source>
</evidence>
<feature type="transmembrane region" description="Helical" evidence="5">
    <location>
        <begin position="816"/>
        <end position="836"/>
    </location>
</feature>
<dbReference type="EMBL" id="AGSI01000005">
    <property type="protein sequence ID" value="EIE24395.1"/>
    <property type="molecule type" value="Genomic_DNA"/>
</dbReference>
<dbReference type="RefSeq" id="XP_005648939.1">
    <property type="nucleotide sequence ID" value="XM_005648882.1"/>
</dbReference>
<evidence type="ECO:0000256" key="6">
    <source>
        <dbReference type="SAM" id="SignalP"/>
    </source>
</evidence>
<dbReference type="GO" id="GO:0016020">
    <property type="term" value="C:membrane"/>
    <property type="evidence" value="ECO:0007669"/>
    <property type="project" value="UniProtKB-SubCell"/>
</dbReference>
<keyword evidence="9" id="KW-1185">Reference proteome</keyword>
<feature type="domain" description="VPS10" evidence="7">
    <location>
        <begin position="96"/>
        <end position="802"/>
    </location>
</feature>
<dbReference type="Pfam" id="PF15901">
    <property type="entry name" value="Sortilin_C"/>
    <property type="match status" value="1"/>
</dbReference>
<dbReference type="PANTHER" id="PTHR12106">
    <property type="entry name" value="SORTILIN RELATED"/>
    <property type="match status" value="1"/>
</dbReference>
<feature type="chain" id="PRO_5003636692" evidence="6">
    <location>
        <begin position="27"/>
        <end position="918"/>
    </location>
</feature>
<evidence type="ECO:0000313" key="9">
    <source>
        <dbReference type="Proteomes" id="UP000007264"/>
    </source>
</evidence>
<dbReference type="PANTHER" id="PTHR12106:SF27">
    <property type="entry name" value="SORTILIN-RELATED RECEPTOR"/>
    <property type="match status" value="1"/>
</dbReference>
<evidence type="ECO:0000256" key="4">
    <source>
        <dbReference type="ARBA" id="ARBA00023180"/>
    </source>
</evidence>
<keyword evidence="2" id="KW-0677">Repeat</keyword>
<dbReference type="AlphaFoldDB" id="I0Z176"/>
<dbReference type="InterPro" id="IPR031778">
    <property type="entry name" value="Sortilin_N"/>
</dbReference>
<dbReference type="InterPro" id="IPR006581">
    <property type="entry name" value="VPS10"/>
</dbReference>
<dbReference type="STRING" id="574566.I0Z176"/>
<dbReference type="SMART" id="SM00602">
    <property type="entry name" value="VPS10"/>
    <property type="match status" value="1"/>
</dbReference>
<dbReference type="GO" id="GO:0005794">
    <property type="term" value="C:Golgi apparatus"/>
    <property type="evidence" value="ECO:0007669"/>
    <property type="project" value="TreeGrafter"/>
</dbReference>
<feature type="signal peptide" evidence="6">
    <location>
        <begin position="1"/>
        <end position="26"/>
    </location>
</feature>
<dbReference type="eggNOG" id="KOG3511">
    <property type="taxonomic scope" value="Eukaryota"/>
</dbReference>
<dbReference type="InterPro" id="IPR031777">
    <property type="entry name" value="Sortilin_C"/>
</dbReference>
<keyword evidence="3 5" id="KW-0472">Membrane</keyword>
<organism evidence="8 9">
    <name type="scientific">Coccomyxa subellipsoidea (strain C-169)</name>
    <name type="common">Green microalga</name>
    <dbReference type="NCBI Taxonomy" id="574566"/>
    <lineage>
        <taxon>Eukaryota</taxon>
        <taxon>Viridiplantae</taxon>
        <taxon>Chlorophyta</taxon>
        <taxon>core chlorophytes</taxon>
        <taxon>Trebouxiophyceae</taxon>
        <taxon>Trebouxiophyceae incertae sedis</taxon>
        <taxon>Coccomyxaceae</taxon>
        <taxon>Coccomyxa</taxon>
        <taxon>Coccomyxa subellipsoidea</taxon>
    </lineage>
</organism>
<sequence length="918" mass="101515">MVPTRRLWIFSLILLSSNGLLLRVRASCEGNACEEQTKEARASGLLGGTAIQQCSRTKDYPADGTKLKPVEFEAPVVDLRWAGLNHDVDRFVFAITEAMEPIVGGHVWRSDNYGREGSWKDVTVQMEGALKLGEGMNADLAGILDIYFHEDHPERILFAGPAYYHWVTSDYGQTFTKVETPGRTLGFWHEVKVHPGRPEWILAKVRRNICEQWDASTNPQCAYDLFVSQNFGHSWTNLTENSGGAIASFWDFDWGASLHHGEKRAFPDETIFATVYESAEAMKGPYPQWDKDMHFVTSQDFFKSAHSKLVSCGNQFEIIGRKVFLALPSDCPTEPDGSPRSVSSAAGPSSVILYASDDEGRNFEQVCLPVKWLDLAYNLVKNHDGSSAFLVVDHDEEDMIASKAPIGNIYSPGYNNTLYSLSMSANFRRRYITDFGRVEGVPGVYMANQLSLDLLHDAGNFHPVNYEKFLKSKISFNGGGRWEELQKPEHYRHAVCNRCAAGHDPSKCQLHLHGPSSWHEGPEGRPSFYSHENAPGIVMAVGNTGEFLDFAADAMCTWLSRDGGATWEDVAPHAGIYEYGDHGGLLLMASHETEGPADSLQFSLDQGACWHTIHLSEAIDIQNIRVEPKAASHVFVVHGEACLKTPQHPTCSHTKEGTKPVGKIYVIDLKPIMGADWRDCAAEDYETWSPPKPDMCLLGRNVTMERRRRSSDCFNGKEYERAATTFAPCPCDSADVECDFGFEYVNHECRPIQSVDTSQCGAITSGQYHVSRSKHRLVSDDVCADVSRVISDTDGKGNLPGGPGAGHKHRGRAARAFVVILVLGIVGTAGALWWFVWASDDQKAAVEETLAPVVGTLLSTWHWLLDALMRLKERITGGGSGYRGMDDAEDAYFQPLASGDFGLDEEEARSPASLNGTH</sequence>
<protein>
    <submittedName>
        <fullName evidence="8">Oligoxyloglucan reducing end-specific cellobiohydrolase</fullName>
    </submittedName>
</protein>